<feature type="compositionally biased region" description="Polar residues" evidence="13">
    <location>
        <begin position="319"/>
        <end position="343"/>
    </location>
</feature>
<evidence type="ECO:0000256" key="10">
    <source>
        <dbReference type="ARBA" id="ARBA00023004"/>
    </source>
</evidence>
<dbReference type="InterPro" id="IPR012675">
    <property type="entry name" value="Beta-grasp_dom_sf"/>
</dbReference>
<evidence type="ECO:0000256" key="7">
    <source>
        <dbReference type="ARBA" id="ARBA00022737"/>
    </source>
</evidence>
<accession>A0A3L6SBP4</accession>
<dbReference type="GO" id="GO:0022900">
    <property type="term" value="P:electron transport chain"/>
    <property type="evidence" value="ECO:0007669"/>
    <property type="project" value="InterPro"/>
</dbReference>
<evidence type="ECO:0000256" key="11">
    <source>
        <dbReference type="ARBA" id="ARBA00023014"/>
    </source>
</evidence>
<dbReference type="InterPro" id="IPR001041">
    <property type="entry name" value="2Fe-2S_ferredoxin-type"/>
</dbReference>
<evidence type="ECO:0000256" key="4">
    <source>
        <dbReference type="ARBA" id="ARBA00022448"/>
    </source>
</evidence>
<evidence type="ECO:0000256" key="9">
    <source>
        <dbReference type="ARBA" id="ARBA00022982"/>
    </source>
</evidence>
<feature type="domain" description="2Fe-2S ferredoxin-type" evidence="14">
    <location>
        <begin position="611"/>
        <end position="702"/>
    </location>
</feature>
<evidence type="ECO:0000256" key="5">
    <source>
        <dbReference type="ARBA" id="ARBA00022714"/>
    </source>
</evidence>
<keyword evidence="11" id="KW-0411">Iron-sulfur</keyword>
<dbReference type="Gene3D" id="3.10.20.30">
    <property type="match status" value="1"/>
</dbReference>
<reference evidence="16" key="1">
    <citation type="journal article" date="2019" name="Nat. Commun.">
        <title>The genome of broomcorn millet.</title>
        <authorList>
            <person name="Zou C."/>
            <person name="Miki D."/>
            <person name="Li D."/>
            <person name="Tang Q."/>
            <person name="Xiao L."/>
            <person name="Rajput S."/>
            <person name="Deng P."/>
            <person name="Jia W."/>
            <person name="Huang R."/>
            <person name="Zhang M."/>
            <person name="Sun Y."/>
            <person name="Hu J."/>
            <person name="Fu X."/>
            <person name="Schnable P.S."/>
            <person name="Li F."/>
            <person name="Zhang H."/>
            <person name="Feng B."/>
            <person name="Zhu X."/>
            <person name="Liu R."/>
            <person name="Schnable J.C."/>
            <person name="Zhu J.-K."/>
            <person name="Zhang H."/>
        </authorList>
    </citation>
    <scope>NUCLEOTIDE SEQUENCE [LARGE SCALE GENOMIC DNA]</scope>
</reference>
<evidence type="ECO:0000256" key="2">
    <source>
        <dbReference type="ARBA" id="ARBA00007874"/>
    </source>
</evidence>
<keyword evidence="7" id="KW-0677">Repeat</keyword>
<dbReference type="SUPFAM" id="SSF117281">
    <property type="entry name" value="Kelch motif"/>
    <property type="match status" value="2"/>
</dbReference>
<evidence type="ECO:0000313" key="15">
    <source>
        <dbReference type="EMBL" id="RLN17959.1"/>
    </source>
</evidence>
<dbReference type="CDD" id="cd00207">
    <property type="entry name" value="fer2"/>
    <property type="match status" value="1"/>
</dbReference>
<dbReference type="Pfam" id="PF00111">
    <property type="entry name" value="Fer2"/>
    <property type="match status" value="1"/>
</dbReference>
<dbReference type="EMBL" id="PQIB02000005">
    <property type="protein sequence ID" value="RLN17959.1"/>
    <property type="molecule type" value="Genomic_DNA"/>
</dbReference>
<dbReference type="InterPro" id="IPR036010">
    <property type="entry name" value="2Fe-2S_ferredoxin-like_sf"/>
</dbReference>
<evidence type="ECO:0000256" key="12">
    <source>
        <dbReference type="ARBA" id="ARBA00034078"/>
    </source>
</evidence>
<dbReference type="GO" id="GO:0009055">
    <property type="term" value="F:electron transfer activity"/>
    <property type="evidence" value="ECO:0007669"/>
    <property type="project" value="InterPro"/>
</dbReference>
<comment type="subcellular location">
    <subcellularLocation>
        <location evidence="1">Plastid</location>
        <location evidence="1">Chloroplast</location>
    </subcellularLocation>
</comment>
<dbReference type="GO" id="GO:0009507">
    <property type="term" value="C:chloroplast"/>
    <property type="evidence" value="ECO:0007669"/>
    <property type="project" value="UniProtKB-SubCell"/>
</dbReference>
<keyword evidence="4" id="KW-0813">Transport</keyword>
<dbReference type="NCBIfam" id="TIGR02008">
    <property type="entry name" value="fdx_plant"/>
    <property type="match status" value="1"/>
</dbReference>
<dbReference type="PANTHER" id="PTHR46093:SF13">
    <property type="entry name" value="RAB9 EFFECTOR PROTEIN WITH KELCH MOTIFS"/>
    <property type="match status" value="1"/>
</dbReference>
<comment type="caution">
    <text evidence="15">The sequence shown here is derived from an EMBL/GenBank/DDBJ whole genome shotgun (WGS) entry which is preliminary data.</text>
</comment>
<keyword evidence="10" id="KW-0408">Iron</keyword>
<dbReference type="GO" id="GO:0046872">
    <property type="term" value="F:metal ion binding"/>
    <property type="evidence" value="ECO:0007669"/>
    <property type="project" value="UniProtKB-KW"/>
</dbReference>
<keyword evidence="8" id="KW-0809">Transit peptide</keyword>
<sequence length="705" mass="77190">MQQLQPKQMHWVRADSSDFGGDRPAPRSGHTAVSIGKSKVVVFGGFADKRFLSDVSVYDVENKLWYSPECTVNGSDGQAGPSPRAFHVAVVIDCNMFIFGGRSGGKRLGDFWMLDTDLWQWSEMTGFGDLPSPREFAAASAIGNRKIVMYGGWDGKKWLSDVYIMDTISLEWTELAVTGSVPPPRCGHSATMIEKRLLIFGGRGGAGPIMGDLWALKGITEEDNETPGWTQLKLPGQSPSPRCGHSVTSGGPYILTVSVQWKRLPTSNEPPPPRAYHSMTSIGSRFLLFGGFDGKNTFGDLWWLVPEDDPIAKRDSGPNIGSNSKPSTMTGDAQQSNLKKSQALGSPITELAKRLGIPLSEEVSTSSVDEINDKELLVLSSRLAGQSLPDSDQVASIQILRDHWKSSPASSLQLHELGPLLRDYQRLILRRYSGNPLTAFHEMEALRFFHLRSASQDGAQQNDDYGRHVELHWPLAIETRTYSLGNEWMGAGRRMGGAKVVTVIGQQHVMRQNLPSSGIPSKRGCARLPPAGQRHIFWPLRRPIDHRPIVAAFKMSISTFATSCVLLSNVRTQTSQTPVKSPLSLSFFSQGMKVPSLKTSKKLDVSAMAVYKVKLVTPEGVEHEFEAPDDTYILDVAETAGVELPYSCRAGACSTCAGKIEAGEVDQSDGSFLDDGQQAEGYVLTCVSYPKSDCVIHTHKEGDLY</sequence>
<dbReference type="PANTHER" id="PTHR46093">
    <property type="entry name" value="ACYL-COA-BINDING DOMAIN-CONTAINING PROTEIN 5"/>
    <property type="match status" value="1"/>
</dbReference>
<protein>
    <submittedName>
        <fullName evidence="15">Host cell factor isoform X1</fullName>
    </submittedName>
</protein>
<organism evidence="15 16">
    <name type="scientific">Panicum miliaceum</name>
    <name type="common">Proso millet</name>
    <name type="synonym">Broomcorn millet</name>
    <dbReference type="NCBI Taxonomy" id="4540"/>
    <lineage>
        <taxon>Eukaryota</taxon>
        <taxon>Viridiplantae</taxon>
        <taxon>Streptophyta</taxon>
        <taxon>Embryophyta</taxon>
        <taxon>Tracheophyta</taxon>
        <taxon>Spermatophyta</taxon>
        <taxon>Magnoliopsida</taxon>
        <taxon>Liliopsida</taxon>
        <taxon>Poales</taxon>
        <taxon>Poaceae</taxon>
        <taxon>PACMAD clade</taxon>
        <taxon>Panicoideae</taxon>
        <taxon>Panicodae</taxon>
        <taxon>Paniceae</taxon>
        <taxon>Panicinae</taxon>
        <taxon>Panicum</taxon>
        <taxon>Panicum sect. Panicum</taxon>
    </lineage>
</organism>
<dbReference type="AlphaFoldDB" id="A0A3L6SBP4"/>
<evidence type="ECO:0000256" key="1">
    <source>
        <dbReference type="ARBA" id="ARBA00004229"/>
    </source>
</evidence>
<dbReference type="SMART" id="SM00612">
    <property type="entry name" value="Kelch"/>
    <property type="match status" value="3"/>
</dbReference>
<dbReference type="InterPro" id="IPR006058">
    <property type="entry name" value="2Fe2S_fd_BS"/>
</dbReference>
<evidence type="ECO:0000256" key="3">
    <source>
        <dbReference type="ARBA" id="ARBA00022441"/>
    </source>
</evidence>
<dbReference type="OrthoDB" id="10251809at2759"/>
<dbReference type="STRING" id="4540.A0A3L6SBP4"/>
<keyword evidence="16" id="KW-1185">Reference proteome</keyword>
<gene>
    <name evidence="15" type="ORF">C2845_PM02G42220</name>
</gene>
<dbReference type="Gene3D" id="2.120.10.80">
    <property type="entry name" value="Kelch-type beta propeller"/>
    <property type="match status" value="2"/>
</dbReference>
<evidence type="ECO:0000313" key="16">
    <source>
        <dbReference type="Proteomes" id="UP000275267"/>
    </source>
</evidence>
<comment type="cofactor">
    <cofactor evidence="12">
        <name>[2Fe-2S] cluster</name>
        <dbReference type="ChEBI" id="CHEBI:190135"/>
    </cofactor>
</comment>
<evidence type="ECO:0000256" key="8">
    <source>
        <dbReference type="ARBA" id="ARBA00022946"/>
    </source>
</evidence>
<dbReference type="InterPro" id="IPR015915">
    <property type="entry name" value="Kelch-typ_b-propeller"/>
</dbReference>
<keyword evidence="5" id="KW-0001">2Fe-2S</keyword>
<feature type="region of interest" description="Disordered" evidence="13">
    <location>
        <begin position="312"/>
        <end position="343"/>
    </location>
</feature>
<evidence type="ECO:0000256" key="13">
    <source>
        <dbReference type="SAM" id="MobiDB-lite"/>
    </source>
</evidence>
<evidence type="ECO:0000259" key="14">
    <source>
        <dbReference type="PROSITE" id="PS51085"/>
    </source>
</evidence>
<dbReference type="InterPro" id="IPR010241">
    <property type="entry name" value="Fd_pln"/>
</dbReference>
<proteinExistence type="inferred from homology"/>
<dbReference type="GO" id="GO:0051537">
    <property type="term" value="F:2 iron, 2 sulfur cluster binding"/>
    <property type="evidence" value="ECO:0007669"/>
    <property type="project" value="UniProtKB-KW"/>
</dbReference>
<comment type="similarity">
    <text evidence="2">Belongs to the 2Fe2S plant-type ferredoxin family.</text>
</comment>
<dbReference type="Pfam" id="PF24681">
    <property type="entry name" value="Kelch_KLHDC2_KLHL20_DRC7"/>
    <property type="match status" value="1"/>
</dbReference>
<dbReference type="FunFam" id="3.10.20.30:FF:000014">
    <property type="entry name" value="Ferredoxin"/>
    <property type="match status" value="1"/>
</dbReference>
<keyword evidence="3" id="KW-0880">Kelch repeat</keyword>
<dbReference type="Proteomes" id="UP000275267">
    <property type="component" value="Unassembled WGS sequence"/>
</dbReference>
<dbReference type="PROSITE" id="PS51085">
    <property type="entry name" value="2FE2S_FER_2"/>
    <property type="match status" value="1"/>
</dbReference>
<dbReference type="SUPFAM" id="SSF54292">
    <property type="entry name" value="2Fe-2S ferredoxin-like"/>
    <property type="match status" value="1"/>
</dbReference>
<keyword evidence="9" id="KW-0249">Electron transport</keyword>
<evidence type="ECO:0000256" key="6">
    <source>
        <dbReference type="ARBA" id="ARBA00022723"/>
    </source>
</evidence>
<keyword evidence="6" id="KW-0479">Metal-binding</keyword>
<name>A0A3L6SBP4_PANMI</name>
<dbReference type="InterPro" id="IPR006652">
    <property type="entry name" value="Kelch_1"/>
</dbReference>
<dbReference type="PROSITE" id="PS00197">
    <property type="entry name" value="2FE2S_FER_1"/>
    <property type="match status" value="1"/>
</dbReference>